<dbReference type="AlphaFoldDB" id="A0A9X1MT08"/>
<protein>
    <submittedName>
        <fullName evidence="1">Uncharacterized protein</fullName>
    </submittedName>
</protein>
<reference evidence="1" key="1">
    <citation type="submission" date="2021-11" db="EMBL/GenBank/DDBJ databases">
        <title>Genome sequence.</title>
        <authorList>
            <person name="Sun Q."/>
        </authorList>
    </citation>
    <scope>NUCLEOTIDE SEQUENCE</scope>
    <source>
        <strain evidence="1">JC732</strain>
    </source>
</reference>
<comment type="caution">
    <text evidence="1">The sequence shown here is derived from an EMBL/GenBank/DDBJ whole genome shotgun (WGS) entry which is preliminary data.</text>
</comment>
<accession>A0A9X1MT08</accession>
<evidence type="ECO:0000313" key="2">
    <source>
        <dbReference type="Proteomes" id="UP001139103"/>
    </source>
</evidence>
<organism evidence="1 2">
    <name type="scientific">Blastopirellula sediminis</name>
    <dbReference type="NCBI Taxonomy" id="2894196"/>
    <lineage>
        <taxon>Bacteria</taxon>
        <taxon>Pseudomonadati</taxon>
        <taxon>Planctomycetota</taxon>
        <taxon>Planctomycetia</taxon>
        <taxon>Pirellulales</taxon>
        <taxon>Pirellulaceae</taxon>
        <taxon>Blastopirellula</taxon>
    </lineage>
</organism>
<proteinExistence type="predicted"/>
<name>A0A9X1MT08_9BACT</name>
<sequence length="149" mass="16835">MTPRSTCVLYETDGRWAVALRKAAADLPIRETRSPERWLVHFRESPASILAVAAPDGCDAVRFARLLEASAQLQRKFPDMCLVVLLTEADRSLATAAYEAGAAWVQVGRWRLDPLVRLVRRRQAMFPDLPAETPIESIWRKLPWADPPE</sequence>
<dbReference type="EMBL" id="JAJKFT010000010">
    <property type="protein sequence ID" value="MCC9631552.1"/>
    <property type="molecule type" value="Genomic_DNA"/>
</dbReference>
<dbReference type="Proteomes" id="UP001139103">
    <property type="component" value="Unassembled WGS sequence"/>
</dbReference>
<keyword evidence="2" id="KW-1185">Reference proteome</keyword>
<dbReference type="RefSeq" id="WP_230223726.1">
    <property type="nucleotide sequence ID" value="NZ_JAJKFT010000010.1"/>
</dbReference>
<evidence type="ECO:0000313" key="1">
    <source>
        <dbReference type="EMBL" id="MCC9631552.1"/>
    </source>
</evidence>
<gene>
    <name evidence="1" type="ORF">LOC68_24410</name>
</gene>